<feature type="non-terminal residue" evidence="1">
    <location>
        <position position="144"/>
    </location>
</feature>
<gene>
    <name evidence="1" type="ORF">E1163_06410</name>
</gene>
<keyword evidence="2" id="KW-1185">Reference proteome</keyword>
<evidence type="ECO:0000313" key="1">
    <source>
        <dbReference type="EMBL" id="MTI24573.1"/>
    </source>
</evidence>
<reference evidence="1 2" key="1">
    <citation type="submission" date="2019-02" db="EMBL/GenBank/DDBJ databases">
        <authorList>
            <person name="Goldberg S.R."/>
            <person name="Haltli B.A."/>
            <person name="Correa H."/>
            <person name="Russell K.G."/>
        </authorList>
    </citation>
    <scope>NUCLEOTIDE SEQUENCE [LARGE SCALE GENOMIC DNA]</scope>
    <source>
        <strain evidence="1 2">JCM 16186</strain>
    </source>
</reference>
<name>A0ABW9RMJ3_9BACT</name>
<dbReference type="EMBL" id="SMLW01000430">
    <property type="protein sequence ID" value="MTI24573.1"/>
    <property type="molecule type" value="Genomic_DNA"/>
</dbReference>
<protein>
    <recommendedName>
        <fullName evidence="3">GxxExxY protein</fullName>
    </recommendedName>
</protein>
<sequence length="144" mass="16593">MSEREKKDHLNKFKNALLNVSPEYFGIPAIHGQVHMNERAFAYELYHQLRKIYNGSNWYANGELRKGLTLLPNYEQDNTLIPDLVVHHHKTTTNNIMAIEIKSTPTVTGSQLIQDLKKLEIFTRPGEGYLNYHIGILLVINSSF</sequence>
<proteinExistence type="predicted"/>
<comment type="caution">
    <text evidence="1">The sequence shown here is derived from an EMBL/GenBank/DDBJ whole genome shotgun (WGS) entry which is preliminary data.</text>
</comment>
<evidence type="ECO:0000313" key="2">
    <source>
        <dbReference type="Proteomes" id="UP000798808"/>
    </source>
</evidence>
<accession>A0ABW9RMJ3</accession>
<dbReference type="Proteomes" id="UP000798808">
    <property type="component" value="Unassembled WGS sequence"/>
</dbReference>
<evidence type="ECO:0008006" key="3">
    <source>
        <dbReference type="Google" id="ProtNLM"/>
    </source>
</evidence>
<dbReference type="RefSeq" id="WP_155170616.1">
    <property type="nucleotide sequence ID" value="NZ_SMLW01000430.1"/>
</dbReference>
<organism evidence="1 2">
    <name type="scientific">Fulvivirga kasyanovii</name>
    <dbReference type="NCBI Taxonomy" id="396812"/>
    <lineage>
        <taxon>Bacteria</taxon>
        <taxon>Pseudomonadati</taxon>
        <taxon>Bacteroidota</taxon>
        <taxon>Cytophagia</taxon>
        <taxon>Cytophagales</taxon>
        <taxon>Fulvivirgaceae</taxon>
        <taxon>Fulvivirga</taxon>
    </lineage>
</organism>